<protein>
    <submittedName>
        <fullName evidence="1">Uncharacterized protein</fullName>
    </submittedName>
</protein>
<dbReference type="Proteomes" id="UP000215005">
    <property type="component" value="Chromosome"/>
</dbReference>
<organism evidence="1 2">
    <name type="scientific">Nocardiopsis gilva YIM 90087</name>
    <dbReference type="NCBI Taxonomy" id="1235441"/>
    <lineage>
        <taxon>Bacteria</taxon>
        <taxon>Bacillati</taxon>
        <taxon>Actinomycetota</taxon>
        <taxon>Actinomycetes</taxon>
        <taxon>Streptosporangiales</taxon>
        <taxon>Nocardiopsidaceae</taxon>
        <taxon>Nocardiopsis</taxon>
    </lineage>
</organism>
<dbReference type="OrthoDB" id="4135024at2"/>
<proteinExistence type="predicted"/>
<dbReference type="Gene3D" id="3.40.30.10">
    <property type="entry name" value="Glutaredoxin"/>
    <property type="match status" value="1"/>
</dbReference>
<accession>A0A223S6T8</accession>
<sequence>MAPAAKLFKNLPEDDEDTEYISAGDLQKWGKEVGINDREFSALLESEREVAYWFDDECVQLLVMLAAELGEVDELFEMSNPEMMAWGDENGVDGAELDGTYVGEVVAATNDAIDRYPGKDRFEDTPSIYINGSKIDNNDALSPKKLKEAIKDAASEAADYAGT</sequence>
<dbReference type="KEGG" id="ngv:CDO52_14520"/>
<gene>
    <name evidence="1" type="ORF">CDO52_14520</name>
</gene>
<evidence type="ECO:0000313" key="1">
    <source>
        <dbReference type="EMBL" id="ASU83836.1"/>
    </source>
</evidence>
<keyword evidence="2" id="KW-1185">Reference proteome</keyword>
<evidence type="ECO:0000313" key="2">
    <source>
        <dbReference type="Proteomes" id="UP000215005"/>
    </source>
</evidence>
<dbReference type="EMBL" id="CP022753">
    <property type="protein sequence ID" value="ASU83836.1"/>
    <property type="molecule type" value="Genomic_DNA"/>
</dbReference>
<dbReference type="AlphaFoldDB" id="A0A223S6T8"/>
<dbReference type="RefSeq" id="WP_017618900.1">
    <property type="nucleotide sequence ID" value="NZ_ANBG01000202.1"/>
</dbReference>
<name>A0A223S6T8_9ACTN</name>
<reference evidence="1 2" key="1">
    <citation type="submission" date="2017-08" db="EMBL/GenBank/DDBJ databases">
        <title>The complete genome sequence of Nocardiopsis gilva YIM 90087.</title>
        <authorList>
            <person name="Yin M."/>
            <person name="Tang S."/>
        </authorList>
    </citation>
    <scope>NUCLEOTIDE SEQUENCE [LARGE SCALE GENOMIC DNA]</scope>
    <source>
        <strain evidence="1 2">YIM 90087</strain>
    </source>
</reference>